<accession>A0A2T1EKG0</accession>
<comment type="caution">
    <text evidence="1">The sequence shown here is derived from an EMBL/GenBank/DDBJ whole genome shotgun (WGS) entry which is preliminary data.</text>
</comment>
<evidence type="ECO:0000313" key="2">
    <source>
        <dbReference type="Proteomes" id="UP000239576"/>
    </source>
</evidence>
<reference evidence="2" key="1">
    <citation type="submission" date="2018-02" db="EMBL/GenBank/DDBJ databases">
        <authorList>
            <person name="Moore K."/>
            <person name="Momper L."/>
        </authorList>
    </citation>
    <scope>NUCLEOTIDE SEQUENCE [LARGE SCALE GENOMIC DNA]</scope>
    <source>
        <strain evidence="2">ULC18</strain>
    </source>
</reference>
<gene>
    <name evidence="1" type="ORF">C7B82_04590</name>
</gene>
<dbReference type="AlphaFoldDB" id="A0A2T1EKG0"/>
<organism evidence="1 2">
    <name type="scientific">Stenomitos frigidus ULC18</name>
    <dbReference type="NCBI Taxonomy" id="2107698"/>
    <lineage>
        <taxon>Bacteria</taxon>
        <taxon>Bacillati</taxon>
        <taxon>Cyanobacteriota</taxon>
        <taxon>Cyanophyceae</taxon>
        <taxon>Leptolyngbyales</taxon>
        <taxon>Leptolyngbyaceae</taxon>
        <taxon>Stenomitos</taxon>
    </lineage>
</organism>
<dbReference type="Proteomes" id="UP000239576">
    <property type="component" value="Unassembled WGS sequence"/>
</dbReference>
<sequence>MDQNISTTNCRIDYKRQLALFVNVHFSPCYRQRFLTGLSDMGKRGQDELKSSIQIEFQESDESAVQPLRYCWSNSQSGVRSANGCSAASHPAGAYLAVAGNRGFSEAP</sequence>
<keyword evidence="2" id="KW-1185">Reference proteome</keyword>
<proteinExistence type="predicted"/>
<evidence type="ECO:0000313" key="1">
    <source>
        <dbReference type="EMBL" id="PSB33239.1"/>
    </source>
</evidence>
<dbReference type="EMBL" id="PVWK01000020">
    <property type="protein sequence ID" value="PSB33239.1"/>
    <property type="molecule type" value="Genomic_DNA"/>
</dbReference>
<reference evidence="1 2" key="2">
    <citation type="submission" date="2018-03" db="EMBL/GenBank/DDBJ databases">
        <title>The ancient ancestry and fast evolution of plastids.</title>
        <authorList>
            <person name="Moore K.R."/>
            <person name="Magnabosco C."/>
            <person name="Momper L."/>
            <person name="Gold D.A."/>
            <person name="Bosak T."/>
            <person name="Fournier G.P."/>
        </authorList>
    </citation>
    <scope>NUCLEOTIDE SEQUENCE [LARGE SCALE GENOMIC DNA]</scope>
    <source>
        <strain evidence="1 2">ULC18</strain>
    </source>
</reference>
<protein>
    <submittedName>
        <fullName evidence="1">Uncharacterized protein</fullName>
    </submittedName>
</protein>
<name>A0A2T1EKG0_9CYAN</name>